<accession>A0A7X5C2H4</accession>
<dbReference type="AlphaFoldDB" id="A0A7X5C2H4"/>
<dbReference type="Pfam" id="PF13452">
    <property type="entry name" value="FAS1_DH_region"/>
    <property type="match status" value="1"/>
</dbReference>
<dbReference type="InterPro" id="IPR029069">
    <property type="entry name" value="HotDog_dom_sf"/>
</dbReference>
<evidence type="ECO:0000313" key="3">
    <source>
        <dbReference type="Proteomes" id="UP000558113"/>
    </source>
</evidence>
<gene>
    <name evidence="2" type="ORF">GT003_15315</name>
</gene>
<proteinExistence type="predicted"/>
<feature type="domain" description="FAS1-like dehydratase" evidence="1">
    <location>
        <begin position="32"/>
        <end position="113"/>
    </location>
</feature>
<dbReference type="EMBL" id="JAAAMU010000007">
    <property type="protein sequence ID" value="NBC70369.1"/>
    <property type="molecule type" value="Genomic_DNA"/>
</dbReference>
<dbReference type="OrthoDB" id="160199at2"/>
<keyword evidence="3" id="KW-1185">Reference proteome</keyword>
<dbReference type="Proteomes" id="UP000558113">
    <property type="component" value="Unassembled WGS sequence"/>
</dbReference>
<organism evidence="2 3">
    <name type="scientific">Paenibacillus sacheonensis</name>
    <dbReference type="NCBI Taxonomy" id="742054"/>
    <lineage>
        <taxon>Bacteria</taxon>
        <taxon>Bacillati</taxon>
        <taxon>Bacillota</taxon>
        <taxon>Bacilli</taxon>
        <taxon>Bacillales</taxon>
        <taxon>Paenibacillaceae</taxon>
        <taxon>Paenibacillus</taxon>
    </lineage>
</organism>
<comment type="caution">
    <text evidence="2">The sequence shown here is derived from an EMBL/GenBank/DDBJ whole genome shotgun (WGS) entry which is preliminary data.</text>
</comment>
<evidence type="ECO:0000313" key="2">
    <source>
        <dbReference type="EMBL" id="NBC70369.1"/>
    </source>
</evidence>
<dbReference type="SUPFAM" id="SSF54637">
    <property type="entry name" value="Thioesterase/thiol ester dehydrase-isomerase"/>
    <property type="match status" value="1"/>
</dbReference>
<dbReference type="InterPro" id="IPR039569">
    <property type="entry name" value="FAS1-like_DH_region"/>
</dbReference>
<name>A0A7X5C2H4_9BACL</name>
<evidence type="ECO:0000259" key="1">
    <source>
        <dbReference type="Pfam" id="PF13452"/>
    </source>
</evidence>
<protein>
    <recommendedName>
        <fullName evidence="1">FAS1-like dehydratase domain-containing protein</fullName>
    </recommendedName>
</protein>
<dbReference type="RefSeq" id="WP_161699251.1">
    <property type="nucleotide sequence ID" value="NZ_JAAAMU010000007.1"/>
</dbReference>
<sequence length="126" mass="14097">MNRLVFRYRLTTASIMAYSQSIEAPLQKADEILIAPPTMPITFWKIADVPWLDQEITYIHGRQSFAYDAPLMAESHLDCELKLANLEHKAGSRGALTLYTHMLVCMCNGERIVAAETVLLSVGDPS</sequence>
<reference evidence="2 3" key="1">
    <citation type="submission" date="2020-01" db="EMBL/GenBank/DDBJ databases">
        <title>Paenibacillus soybeanensis sp. nov. isolated from the nodules of soybean (Glycine max(L.) Merr).</title>
        <authorList>
            <person name="Wang H."/>
        </authorList>
    </citation>
    <scope>NUCLEOTIDE SEQUENCE [LARGE SCALE GENOMIC DNA]</scope>
    <source>
        <strain evidence="2 3">DSM 23054</strain>
    </source>
</reference>
<dbReference type="Gene3D" id="3.10.129.10">
    <property type="entry name" value="Hotdog Thioesterase"/>
    <property type="match status" value="1"/>
</dbReference>